<evidence type="ECO:0000256" key="6">
    <source>
        <dbReference type="SAM" id="Phobius"/>
    </source>
</evidence>
<evidence type="ECO:0000256" key="5">
    <source>
        <dbReference type="ARBA" id="ARBA00023136"/>
    </source>
</evidence>
<evidence type="ECO:0000256" key="1">
    <source>
        <dbReference type="ARBA" id="ARBA00004236"/>
    </source>
</evidence>
<keyword evidence="3" id="KW-0328">Glycosyltransferase</keyword>
<dbReference type="SUPFAM" id="SSF53448">
    <property type="entry name" value="Nucleotide-diphospho-sugar transferases"/>
    <property type="match status" value="1"/>
</dbReference>
<dbReference type="GO" id="GO:0030213">
    <property type="term" value="P:hyaluronan biosynthetic process"/>
    <property type="evidence" value="ECO:0007669"/>
    <property type="project" value="TreeGrafter"/>
</dbReference>
<dbReference type="Pfam" id="PF13641">
    <property type="entry name" value="Glyco_tranf_2_3"/>
    <property type="match status" value="1"/>
</dbReference>
<dbReference type="GO" id="GO:0050501">
    <property type="term" value="F:hyaluronan synthase activity"/>
    <property type="evidence" value="ECO:0007669"/>
    <property type="project" value="TreeGrafter"/>
</dbReference>
<sequence>MNVKNLVVKNFYREDPTHITVLWWLFFAGLLLGLWAIYSILPDDHVNPEVLYTLGIIGAWRYGWKTIHLFRGLYYQYVRYPVLSSLAELTHKPSEILLVIPCYRTTPEISAPVFKALIDEIGNFGVACRAVACVTDEADLDIIETQFNKLQERVPVSLYIIDQDGSGKRNTMADALTLLAEDRPVSKDSILVLMDGDTVLPEGILAKASGFLMRYHDLGALTTHNAPIVKGNSLTRQWYRQRMAQRHFYMSSLSLTYRVLVLTGRFSVYRATMALSPDFIDSLRYDHVSHWRYGRIRMLTGDDKSTWYFVLKEQWKMMYLPDVSVTCLEDAPSGSFLKTSVSLMTRWYGNMLRSNMRAIDLGPKKAGIFLWICLLDQRISMWTTLIGPTLAIVVATYMGAKVVIAYLFWVIATRSVNVLLISVQSGQFHPIFVPLLWYEQLVGSLVKVYLFFHPNLQKWTRQDISGQVQDHSVSQQIKRWMPHLQTTAAFSCLLIFVMWLYGAEA</sequence>
<keyword evidence="8" id="KW-1185">Reference proteome</keyword>
<comment type="subcellular location">
    <subcellularLocation>
        <location evidence="1">Cell membrane</location>
    </subcellularLocation>
</comment>
<keyword evidence="6" id="KW-0812">Transmembrane</keyword>
<dbReference type="STRING" id="294935.ATN88_09970"/>
<protein>
    <submittedName>
        <fullName evidence="7">Alginate biosynthesis protein Alg8</fullName>
    </submittedName>
</protein>
<keyword evidence="2" id="KW-1003">Cell membrane</keyword>
<organism evidence="7 8">
    <name type="scientific">Enterovibrio coralii</name>
    <dbReference type="NCBI Taxonomy" id="294935"/>
    <lineage>
        <taxon>Bacteria</taxon>
        <taxon>Pseudomonadati</taxon>
        <taxon>Pseudomonadota</taxon>
        <taxon>Gammaproteobacteria</taxon>
        <taxon>Vibrionales</taxon>
        <taxon>Vibrionaceae</taxon>
        <taxon>Enterovibrio</taxon>
    </lineage>
</organism>
<feature type="transmembrane region" description="Helical" evidence="6">
    <location>
        <begin position="21"/>
        <end position="38"/>
    </location>
</feature>
<dbReference type="AlphaFoldDB" id="A0A135IAF5"/>
<dbReference type="Proteomes" id="UP000070529">
    <property type="component" value="Unassembled WGS sequence"/>
</dbReference>
<dbReference type="PANTHER" id="PTHR22913">
    <property type="entry name" value="HYALURONAN SYNTHASE"/>
    <property type="match status" value="1"/>
</dbReference>
<dbReference type="InterPro" id="IPR029044">
    <property type="entry name" value="Nucleotide-diphossugar_trans"/>
</dbReference>
<gene>
    <name evidence="7" type="ORF">ATN88_09970</name>
</gene>
<keyword evidence="4" id="KW-0808">Transferase</keyword>
<evidence type="ECO:0000313" key="8">
    <source>
        <dbReference type="Proteomes" id="UP000070529"/>
    </source>
</evidence>
<dbReference type="OrthoDB" id="6964257at2"/>
<keyword evidence="5 6" id="KW-0472">Membrane</keyword>
<keyword evidence="6" id="KW-1133">Transmembrane helix</keyword>
<reference evidence="7 8" key="1">
    <citation type="submission" date="2015-11" db="EMBL/GenBank/DDBJ databases">
        <title>Genomic Taxonomy of the Vibrionaceae.</title>
        <authorList>
            <person name="Gomez-Gil B."/>
            <person name="Enciso-Ibarra J."/>
        </authorList>
    </citation>
    <scope>NUCLEOTIDE SEQUENCE [LARGE SCALE GENOMIC DNA]</scope>
    <source>
        <strain evidence="7 8">CAIM 912</strain>
    </source>
</reference>
<name>A0A135IAF5_9GAMM</name>
<dbReference type="GO" id="GO:0085029">
    <property type="term" value="P:extracellular matrix assembly"/>
    <property type="evidence" value="ECO:0007669"/>
    <property type="project" value="TreeGrafter"/>
</dbReference>
<feature type="transmembrane region" description="Helical" evidence="6">
    <location>
        <begin position="385"/>
        <end position="411"/>
    </location>
</feature>
<proteinExistence type="predicted"/>
<accession>A0A135IAF5</accession>
<dbReference type="PANTHER" id="PTHR22913:SF12">
    <property type="entry name" value="MANNURONAN SYNTHASE"/>
    <property type="match status" value="1"/>
</dbReference>
<dbReference type="GO" id="GO:0005886">
    <property type="term" value="C:plasma membrane"/>
    <property type="evidence" value="ECO:0007669"/>
    <property type="project" value="UniProtKB-SubCell"/>
</dbReference>
<dbReference type="RefSeq" id="WP_067414000.1">
    <property type="nucleotide sequence ID" value="NZ_LNTY01000025.1"/>
</dbReference>
<evidence type="ECO:0000256" key="4">
    <source>
        <dbReference type="ARBA" id="ARBA00022679"/>
    </source>
</evidence>
<comment type="caution">
    <text evidence="7">The sequence shown here is derived from an EMBL/GenBank/DDBJ whole genome shotgun (WGS) entry which is preliminary data.</text>
</comment>
<evidence type="ECO:0000256" key="2">
    <source>
        <dbReference type="ARBA" id="ARBA00022475"/>
    </source>
</evidence>
<feature type="transmembrane region" description="Helical" evidence="6">
    <location>
        <begin position="484"/>
        <end position="502"/>
    </location>
</feature>
<evidence type="ECO:0000313" key="7">
    <source>
        <dbReference type="EMBL" id="KXF82433.1"/>
    </source>
</evidence>
<dbReference type="EMBL" id="LNTY01000025">
    <property type="protein sequence ID" value="KXF82433.1"/>
    <property type="molecule type" value="Genomic_DNA"/>
</dbReference>
<evidence type="ECO:0000256" key="3">
    <source>
        <dbReference type="ARBA" id="ARBA00022676"/>
    </source>
</evidence>